<reference evidence="1" key="1">
    <citation type="submission" date="2019-08" db="EMBL/GenBank/DDBJ databases">
        <authorList>
            <person name="Kucharzyk K."/>
            <person name="Murdoch R.W."/>
            <person name="Higgins S."/>
            <person name="Loffler F."/>
        </authorList>
    </citation>
    <scope>NUCLEOTIDE SEQUENCE</scope>
</reference>
<evidence type="ECO:0000313" key="1">
    <source>
        <dbReference type="EMBL" id="MPM91864.1"/>
    </source>
</evidence>
<comment type="caution">
    <text evidence="1">The sequence shown here is derived from an EMBL/GenBank/DDBJ whole genome shotgun (WGS) entry which is preliminary data.</text>
</comment>
<protein>
    <submittedName>
        <fullName evidence="1">Uncharacterized protein</fullName>
    </submittedName>
</protein>
<proteinExistence type="predicted"/>
<accession>A0A645DQX5</accession>
<dbReference type="EMBL" id="VSSQ01038871">
    <property type="protein sequence ID" value="MPM91864.1"/>
    <property type="molecule type" value="Genomic_DNA"/>
</dbReference>
<sequence length="55" mass="5700">MSGGPGSARPTGTENKRSTDSMIAVAAGYLTLIKTPPVRMMGFLVIGGLDLDEFA</sequence>
<organism evidence="1">
    <name type="scientific">bioreactor metagenome</name>
    <dbReference type="NCBI Taxonomy" id="1076179"/>
    <lineage>
        <taxon>unclassified sequences</taxon>
        <taxon>metagenomes</taxon>
        <taxon>ecological metagenomes</taxon>
    </lineage>
</organism>
<dbReference type="AlphaFoldDB" id="A0A645DQX5"/>
<name>A0A645DQX5_9ZZZZ</name>
<gene>
    <name evidence="1" type="ORF">SDC9_138998</name>
</gene>